<dbReference type="Proteomes" id="UP000595198">
    <property type="component" value="Chromosome"/>
</dbReference>
<dbReference type="Proteomes" id="UP000594774">
    <property type="component" value="Chromosome"/>
</dbReference>
<dbReference type="RefSeq" id="WP_197914117.1">
    <property type="nucleotide sequence ID" value="NZ_CP065628.1"/>
</dbReference>
<dbReference type="EMBL" id="CP065628">
    <property type="protein sequence ID" value="QPR29892.1"/>
    <property type="molecule type" value="Genomic_DNA"/>
</dbReference>
<keyword evidence="4" id="KW-1185">Reference proteome</keyword>
<gene>
    <name evidence="1" type="ORF">I6G95_06370</name>
    <name evidence="2" type="ORF">I6H48_06945</name>
</gene>
<organism evidence="1 3">
    <name type="scientific">Corynebacterium amycolatum</name>
    <dbReference type="NCBI Taxonomy" id="43765"/>
    <lineage>
        <taxon>Bacteria</taxon>
        <taxon>Bacillati</taxon>
        <taxon>Actinomycetota</taxon>
        <taxon>Actinomycetes</taxon>
        <taxon>Mycobacteriales</taxon>
        <taxon>Corynebacteriaceae</taxon>
        <taxon>Corynebacterium</taxon>
    </lineage>
</organism>
<dbReference type="AlphaFoldDB" id="A0AB37GCD7"/>
<evidence type="ECO:0000313" key="2">
    <source>
        <dbReference type="EMBL" id="QQB81729.1"/>
    </source>
</evidence>
<evidence type="ECO:0000313" key="3">
    <source>
        <dbReference type="Proteomes" id="UP000594774"/>
    </source>
</evidence>
<name>A0AB37GCD7_CORAY</name>
<evidence type="ECO:0008006" key="5">
    <source>
        <dbReference type="Google" id="ProtNLM"/>
    </source>
</evidence>
<proteinExistence type="predicted"/>
<sequence>MRNISSAGANSRALLLLSIVAHIEQVACTDIGGGGPIQVTDCVYDKNGPKNGR</sequence>
<protein>
    <recommendedName>
        <fullName evidence="5">Secreted protein</fullName>
    </recommendedName>
</protein>
<evidence type="ECO:0000313" key="1">
    <source>
        <dbReference type="EMBL" id="QPR29892.1"/>
    </source>
</evidence>
<accession>A0AB37GCD7</accession>
<reference evidence="3 4" key="1">
    <citation type="submission" date="2020-12" db="EMBL/GenBank/DDBJ databases">
        <title>FDA dAtabase for Regulatory Grade micrObial Sequences (FDA-ARGOS): Supporting development and validation of Infectious Disease Dx tests.</title>
        <authorList>
            <person name="Sproer C."/>
            <person name="Gronow S."/>
            <person name="Severitt S."/>
            <person name="Schroder I."/>
            <person name="Tallon L."/>
            <person name="Sadzewicz L."/>
            <person name="Zhao X."/>
            <person name="Boylan J."/>
            <person name="Ott S."/>
            <person name="Bowen H."/>
            <person name="Vavikolanu K."/>
            <person name="Mehta A."/>
            <person name="Aluvathingal J."/>
            <person name="Nadendla S."/>
            <person name="Lowell S."/>
            <person name="Myers T."/>
            <person name="Yan Y."/>
            <person name="Sichtig H."/>
        </authorList>
    </citation>
    <scope>NUCLEOTIDE SEQUENCE [LARGE SCALE GENOMIC DNA]</scope>
    <source>
        <strain evidence="1 3">FDAARGOS_938</strain>
        <strain evidence="2 4">FDAARGOS_991</strain>
    </source>
</reference>
<dbReference type="EMBL" id="CP066023">
    <property type="protein sequence ID" value="QQB81729.1"/>
    <property type="molecule type" value="Genomic_DNA"/>
</dbReference>
<evidence type="ECO:0000313" key="4">
    <source>
        <dbReference type="Proteomes" id="UP000595198"/>
    </source>
</evidence>